<name>A0A5B7BEE6_DAVIN</name>
<dbReference type="EMBL" id="GHES01036027">
    <property type="protein sequence ID" value="MPA66586.1"/>
    <property type="molecule type" value="Transcribed_RNA"/>
</dbReference>
<evidence type="ECO:0000256" key="1">
    <source>
        <dbReference type="SAM" id="Phobius"/>
    </source>
</evidence>
<dbReference type="InterPro" id="IPR011050">
    <property type="entry name" value="Pectin_lyase_fold/virulence"/>
</dbReference>
<keyword evidence="1" id="KW-0472">Membrane</keyword>
<gene>
    <name evidence="2" type="ORF">Din_036027</name>
</gene>
<feature type="transmembrane region" description="Helical" evidence="1">
    <location>
        <begin position="12"/>
        <end position="34"/>
    </location>
</feature>
<reference evidence="2" key="1">
    <citation type="submission" date="2019-08" db="EMBL/GenBank/DDBJ databases">
        <title>Reference gene set and small RNA set construction with multiple tissues from Davidia involucrata Baill.</title>
        <authorList>
            <person name="Yang H."/>
            <person name="Zhou C."/>
            <person name="Li G."/>
            <person name="Wang J."/>
            <person name="Gao P."/>
            <person name="Wang M."/>
            <person name="Wang R."/>
            <person name="Zhao Y."/>
        </authorList>
    </citation>
    <scope>NUCLEOTIDE SEQUENCE</scope>
    <source>
        <tissue evidence="2">Mixed with DoveR01_LX</tissue>
    </source>
</reference>
<keyword evidence="1" id="KW-0812">Transmembrane</keyword>
<organism evidence="2">
    <name type="scientific">Davidia involucrata</name>
    <name type="common">Dove tree</name>
    <dbReference type="NCBI Taxonomy" id="16924"/>
    <lineage>
        <taxon>Eukaryota</taxon>
        <taxon>Viridiplantae</taxon>
        <taxon>Streptophyta</taxon>
        <taxon>Embryophyta</taxon>
        <taxon>Tracheophyta</taxon>
        <taxon>Spermatophyta</taxon>
        <taxon>Magnoliopsida</taxon>
        <taxon>eudicotyledons</taxon>
        <taxon>Gunneridae</taxon>
        <taxon>Pentapetalae</taxon>
        <taxon>asterids</taxon>
        <taxon>Cornales</taxon>
        <taxon>Nyssaceae</taxon>
        <taxon>Davidia</taxon>
    </lineage>
</organism>
<keyword evidence="1" id="KW-1133">Transmembrane helix</keyword>
<accession>A0A5B7BEE6</accession>
<evidence type="ECO:0000313" key="2">
    <source>
        <dbReference type="EMBL" id="MPA66586.1"/>
    </source>
</evidence>
<dbReference type="AlphaFoldDB" id="A0A5B7BEE6"/>
<proteinExistence type="predicted"/>
<protein>
    <submittedName>
        <fullName evidence="2">Putative pectinesterase 67</fullName>
    </submittedName>
</protein>
<dbReference type="SUPFAM" id="SSF51126">
    <property type="entry name" value="Pectin lyase-like"/>
    <property type="match status" value="1"/>
</dbReference>
<sequence length="152" mass="16997">MASSSSAFIIRADYIAFAFIFVTSICILDVANGFSAKSVIDSPLLTNKIGTNRTIIVDFDGKGNFKSIQAAIDSVPRCCRFLIGGGAGAGMAPQSIEKRNEGFFCFEFLYSQTTSPHHHFHCFLLVVSISLRRNWEQEVSILRFCRRERKNM</sequence>